<gene>
    <name evidence="9" type="ORF">V8G54_009886</name>
</gene>
<evidence type="ECO:0000259" key="8">
    <source>
        <dbReference type="PROSITE" id="PS50879"/>
    </source>
</evidence>
<keyword evidence="5" id="KW-0378">Hydrolase</keyword>
<evidence type="ECO:0000256" key="4">
    <source>
        <dbReference type="ARBA" id="ARBA00022759"/>
    </source>
</evidence>
<evidence type="ECO:0000256" key="2">
    <source>
        <dbReference type="ARBA" id="ARBA00022695"/>
    </source>
</evidence>
<dbReference type="GO" id="GO:0004523">
    <property type="term" value="F:RNA-DNA hybrid ribonuclease activity"/>
    <property type="evidence" value="ECO:0007669"/>
    <property type="project" value="InterPro"/>
</dbReference>
<dbReference type="Gene3D" id="3.10.10.10">
    <property type="entry name" value="HIV Type 1 Reverse Transcriptase, subunit A, domain 1"/>
    <property type="match status" value="1"/>
</dbReference>
<evidence type="ECO:0000256" key="6">
    <source>
        <dbReference type="ARBA" id="ARBA00022918"/>
    </source>
</evidence>
<dbReference type="Pfam" id="PF14372">
    <property type="entry name" value="hAT-like_RNase-H"/>
    <property type="match status" value="1"/>
</dbReference>
<dbReference type="Gene3D" id="1.10.418.10">
    <property type="entry name" value="Calponin-like domain"/>
    <property type="match status" value="1"/>
</dbReference>
<reference evidence="9 10" key="1">
    <citation type="journal article" date="2023" name="Life. Sci Alliance">
        <title>Evolutionary insights into 3D genome organization and epigenetic landscape of Vigna mungo.</title>
        <authorList>
            <person name="Junaid A."/>
            <person name="Singh B."/>
            <person name="Bhatia S."/>
        </authorList>
    </citation>
    <scope>NUCLEOTIDE SEQUENCE [LARGE SCALE GENOMIC DNA]</scope>
    <source>
        <strain evidence="9">Urdbean</strain>
    </source>
</reference>
<dbReference type="Pfam" id="PF05699">
    <property type="entry name" value="Dimer_Tnp_hAT"/>
    <property type="match status" value="1"/>
</dbReference>
<proteinExistence type="predicted"/>
<dbReference type="InterPro" id="IPR025525">
    <property type="entry name" value="hAT-like_transposase_RNase-H"/>
</dbReference>
<accession>A0AAQ3NVN4</accession>
<dbReference type="PROSITE" id="PS50879">
    <property type="entry name" value="RNASE_H_1"/>
    <property type="match status" value="1"/>
</dbReference>
<evidence type="ECO:0000256" key="1">
    <source>
        <dbReference type="ARBA" id="ARBA00022679"/>
    </source>
</evidence>
<dbReference type="InterPro" id="IPR000477">
    <property type="entry name" value="RT_dom"/>
</dbReference>
<evidence type="ECO:0000256" key="7">
    <source>
        <dbReference type="SAM" id="Coils"/>
    </source>
</evidence>
<dbReference type="InterPro" id="IPR036872">
    <property type="entry name" value="CH_dom_sf"/>
</dbReference>
<protein>
    <recommendedName>
        <fullName evidence="8">RNase H type-1 domain-containing protein</fullName>
    </recommendedName>
</protein>
<evidence type="ECO:0000313" key="10">
    <source>
        <dbReference type="Proteomes" id="UP001374535"/>
    </source>
</evidence>
<dbReference type="Pfam" id="PF13456">
    <property type="entry name" value="RVT_3"/>
    <property type="match status" value="1"/>
</dbReference>
<dbReference type="Pfam" id="PF17917">
    <property type="entry name" value="RT_RNaseH"/>
    <property type="match status" value="1"/>
</dbReference>
<dbReference type="InterPro" id="IPR041373">
    <property type="entry name" value="RT_RNaseH"/>
</dbReference>
<dbReference type="Pfam" id="PF00078">
    <property type="entry name" value="RVT_1"/>
    <property type="match status" value="1"/>
</dbReference>
<dbReference type="GO" id="GO:0003677">
    <property type="term" value="F:DNA binding"/>
    <property type="evidence" value="ECO:0007669"/>
    <property type="project" value="InterPro"/>
</dbReference>
<keyword evidence="2" id="KW-0548">Nucleotidyltransferase</keyword>
<dbReference type="GO" id="GO:0003964">
    <property type="term" value="F:RNA-directed DNA polymerase activity"/>
    <property type="evidence" value="ECO:0007669"/>
    <property type="project" value="UniProtKB-KW"/>
</dbReference>
<dbReference type="CDD" id="cd01647">
    <property type="entry name" value="RT_LTR"/>
    <property type="match status" value="1"/>
</dbReference>
<dbReference type="Proteomes" id="UP001374535">
    <property type="component" value="Chromosome 3"/>
</dbReference>
<dbReference type="InterPro" id="IPR008906">
    <property type="entry name" value="HATC_C_dom"/>
</dbReference>
<sequence>MTLKWKFGMRFDGKSLIVKDGLKEIKDSISKIRSAVKYVKSSPAKFARFKACAEQEGISYCLDVETRWNSTYLMLETSLKYKDAFVLLDMHDEKIGDEMAKSNGGVPLEEDWEYARSILPFLKLFYDSTLRISGSSYVTSHMYMKEVLAIGKSIGQYSESNDVSIKLMAMRMKGKCEKYWGNPNGINILLLIVVVIDPRSQLDFVNYFIDYLFESSMATELESKLLSSLKTLYEQYQGIEEGSQSSQQESQLDDDDDPHCMRFYLRATGRRFDYISEFDKYLREDPEPYMSVEFDILHWWKVNSTRFPILANMAREVLAIPISTVASECAFSTGGRVISPYRSCLTPKIVEVLVCTQDWLKGTPFSILFYEDPKELDKFEQCAILTFAFLFGQFMSMRESGRLVIADLAFEDVKVEGCLSKLINVAVPGTIDDRAINTKRILNPWERNENHTLCLNSAKAIECTVVNIDTQDFIEQRCSTVHFAHPYLEPEIEKQLWATLWRNRDLFVWTTTNMPGIHPSVMSHRLSLCKEARPIAQKKWRMGEEKRKAVEVEVKKIKEAGFIREITYTTWLANMVMVKKANGKWRMCTDYTDLNKASPKDSYPLPSIDDLVDEGSRHRVLSFLDAYSGYNQIAMHEPDITKTAFITDRANFCYEVMPFGLKNAGHLADLDQVFNQVRRYGMRLNPAKCTFGVAAGKFHGFMLMSRGIEPNPDKCATVLQIFIPRLAEKVHTVLRKMKKDSVEKWDDDCERAFAESAGAWGGIADLSWGLRFCSQRRLIPRKDTEQQYQQVEKVALALLTAARMLRPYFQSHQVVVRTDHSVSEVLRKPDLVGRMVEWAMKLSEFGIRFEPTGSVKGQHLADFAAELPPTVEKEWNLYVDGASKRSASGAGIVLEGPNDFLIEHSLVFKFKTSNNQAEYEALIVGLELAKDMGARRLTCRTGSQLVVGQMNGEFQVKEEHLLKYYHKASTLIQNFEKIGIQHIPRELNACADMLSKLSLGKEKGQLTTIIRQVLLQPSIECHAITAQDTEDWCKEIRGLMRKQEEEKTLQVNEIKKISRFLLVGDDLYRRGFSTPLLKCLTDEEARYVMDELHNGVCGFHTGGRTLKARILRRHIVLRRCLKCQAHANEQHVPPHNLHSIVALWPFAQWGMDIVGPFPPGPAQKKFLLVVVDYFMKWVEVEPLATITVAQTNGHAEAMNKAIVAELKRRLGEKKGAWVDELPEVLWAYRCTPHGTTGETPFNLTYGTDAMLPVKLGEQSLRMNMENLEINDQELRVELDTLEERRDRAVLLAEACRRMVERKYNTKVRPRNFQEGDLVWKKTGEARRMASQGKLAAKWEGPFKVIEFLGNGAYRLTKLDGRQLTNT</sequence>
<dbReference type="SUPFAM" id="SSF56672">
    <property type="entry name" value="DNA/RNA polymerases"/>
    <property type="match status" value="1"/>
</dbReference>
<dbReference type="InterPro" id="IPR012337">
    <property type="entry name" value="RNaseH-like_sf"/>
</dbReference>
<evidence type="ECO:0000313" key="9">
    <source>
        <dbReference type="EMBL" id="WVZ16904.1"/>
    </source>
</evidence>
<dbReference type="GO" id="GO:0046983">
    <property type="term" value="F:protein dimerization activity"/>
    <property type="evidence" value="ECO:0007669"/>
    <property type="project" value="InterPro"/>
</dbReference>
<feature type="domain" description="RNase H type-1" evidence="8">
    <location>
        <begin position="871"/>
        <end position="1000"/>
    </location>
</feature>
<dbReference type="SUPFAM" id="SSF47576">
    <property type="entry name" value="Calponin-homology domain, CH-domain"/>
    <property type="match status" value="1"/>
</dbReference>
<dbReference type="InterPro" id="IPR043502">
    <property type="entry name" value="DNA/RNA_pol_sf"/>
</dbReference>
<dbReference type="PANTHER" id="PTHR48475">
    <property type="entry name" value="RIBONUCLEASE H"/>
    <property type="match status" value="1"/>
</dbReference>
<organism evidence="9 10">
    <name type="scientific">Vigna mungo</name>
    <name type="common">Black gram</name>
    <name type="synonym">Phaseolus mungo</name>
    <dbReference type="NCBI Taxonomy" id="3915"/>
    <lineage>
        <taxon>Eukaryota</taxon>
        <taxon>Viridiplantae</taxon>
        <taxon>Streptophyta</taxon>
        <taxon>Embryophyta</taxon>
        <taxon>Tracheophyta</taxon>
        <taxon>Spermatophyta</taxon>
        <taxon>Magnoliopsida</taxon>
        <taxon>eudicotyledons</taxon>
        <taxon>Gunneridae</taxon>
        <taxon>Pentapetalae</taxon>
        <taxon>rosids</taxon>
        <taxon>fabids</taxon>
        <taxon>Fabales</taxon>
        <taxon>Fabaceae</taxon>
        <taxon>Papilionoideae</taxon>
        <taxon>50 kb inversion clade</taxon>
        <taxon>NPAAA clade</taxon>
        <taxon>indigoferoid/millettioid clade</taxon>
        <taxon>Phaseoleae</taxon>
        <taxon>Vigna</taxon>
    </lineage>
</organism>
<keyword evidence="4" id="KW-0255">Endonuclease</keyword>
<dbReference type="InterPro" id="IPR036397">
    <property type="entry name" value="RNaseH_sf"/>
</dbReference>
<keyword evidence="7" id="KW-0175">Coiled coil</keyword>
<keyword evidence="1" id="KW-0808">Transferase</keyword>
<dbReference type="InterPro" id="IPR002156">
    <property type="entry name" value="RNaseH_domain"/>
</dbReference>
<dbReference type="Gene3D" id="3.30.420.10">
    <property type="entry name" value="Ribonuclease H-like superfamily/Ribonuclease H"/>
    <property type="match status" value="3"/>
</dbReference>
<evidence type="ECO:0000256" key="3">
    <source>
        <dbReference type="ARBA" id="ARBA00022722"/>
    </source>
</evidence>
<dbReference type="CDD" id="cd09279">
    <property type="entry name" value="RNase_HI_like"/>
    <property type="match status" value="1"/>
</dbReference>
<dbReference type="InterPro" id="IPR043128">
    <property type="entry name" value="Rev_trsase/Diguanyl_cyclase"/>
</dbReference>
<feature type="coiled-coil region" evidence="7">
    <location>
        <begin position="1257"/>
        <end position="1284"/>
    </location>
</feature>
<keyword evidence="10" id="KW-1185">Reference proteome</keyword>
<dbReference type="PANTHER" id="PTHR48475:SF2">
    <property type="entry name" value="RIBONUCLEASE H"/>
    <property type="match status" value="1"/>
</dbReference>
<keyword evidence="3" id="KW-0540">Nuclease</keyword>
<evidence type="ECO:0000256" key="5">
    <source>
        <dbReference type="ARBA" id="ARBA00022801"/>
    </source>
</evidence>
<keyword evidence="6" id="KW-0695">RNA-directed DNA polymerase</keyword>
<name>A0AAQ3NVN4_VIGMU</name>
<dbReference type="EMBL" id="CP144698">
    <property type="protein sequence ID" value="WVZ16904.1"/>
    <property type="molecule type" value="Genomic_DNA"/>
</dbReference>
<dbReference type="SUPFAM" id="SSF53098">
    <property type="entry name" value="Ribonuclease H-like"/>
    <property type="match status" value="3"/>
</dbReference>
<dbReference type="Gene3D" id="3.30.70.270">
    <property type="match status" value="1"/>
</dbReference>